<keyword evidence="4" id="KW-0805">Transcription regulation</keyword>
<dbReference type="InterPro" id="IPR002712">
    <property type="entry name" value="CcdB"/>
</dbReference>
<keyword evidence="3" id="KW-0678">Repressor</keyword>
<gene>
    <name evidence="8" type="ORF">ACFSX5_14715</name>
</gene>
<dbReference type="Proteomes" id="UP001597521">
    <property type="component" value="Unassembled WGS sequence"/>
</dbReference>
<dbReference type="EMBL" id="JBHUNP010000001">
    <property type="protein sequence ID" value="MFD2649038.1"/>
    <property type="molecule type" value="Genomic_DNA"/>
</dbReference>
<comment type="caution">
    <text evidence="8">The sequence shown here is derived from an EMBL/GenBank/DDBJ whole genome shotgun (WGS) entry which is preliminary data.</text>
</comment>
<dbReference type="Gene3D" id="2.30.30.110">
    <property type="match status" value="1"/>
</dbReference>
<keyword evidence="5" id="KW-0804">Transcription</keyword>
<dbReference type="SUPFAM" id="SSF50118">
    <property type="entry name" value="Cell growth inhibitor/plasmid maintenance toxic component"/>
    <property type="match status" value="1"/>
</dbReference>
<dbReference type="InterPro" id="IPR011067">
    <property type="entry name" value="Plasmid_toxin/cell-grow_inhib"/>
</dbReference>
<evidence type="ECO:0000313" key="9">
    <source>
        <dbReference type="Proteomes" id="UP001597521"/>
    </source>
</evidence>
<evidence type="ECO:0000256" key="1">
    <source>
        <dbReference type="ARBA" id="ARBA00005230"/>
    </source>
</evidence>
<keyword evidence="9" id="KW-1185">Reference proteome</keyword>
<evidence type="ECO:0000256" key="7">
    <source>
        <dbReference type="ARBA" id="ARBA00033135"/>
    </source>
</evidence>
<sequence>MAQYDVHDGSDGYLYVDIQSDALSLLNTRVVVPLMRPEDAPAPGRQLNPIIPVNGETYLLVTQYMAAAPLASLGPVVGSLRHMDHRISLALDLILRGV</sequence>
<proteinExistence type="inferred from homology"/>
<evidence type="ECO:0000313" key="8">
    <source>
        <dbReference type="EMBL" id="MFD2649038.1"/>
    </source>
</evidence>
<evidence type="ECO:0000256" key="2">
    <source>
        <dbReference type="ARBA" id="ARBA00015075"/>
    </source>
</evidence>
<evidence type="ECO:0000256" key="6">
    <source>
        <dbReference type="ARBA" id="ARBA00029628"/>
    </source>
</evidence>
<protein>
    <recommendedName>
        <fullName evidence="2">Toxin CcdB</fullName>
    </recommendedName>
    <alternativeName>
        <fullName evidence="7">Cytotoxic protein CcdB</fullName>
    </alternativeName>
    <alternativeName>
        <fullName evidence="6">Protein LetD</fullName>
    </alternativeName>
</protein>
<dbReference type="Pfam" id="PF01845">
    <property type="entry name" value="CcdB"/>
    <property type="match status" value="1"/>
</dbReference>
<evidence type="ECO:0000256" key="4">
    <source>
        <dbReference type="ARBA" id="ARBA00023015"/>
    </source>
</evidence>
<name>A0ABW5QN42_9HYPH</name>
<evidence type="ECO:0000256" key="5">
    <source>
        <dbReference type="ARBA" id="ARBA00023163"/>
    </source>
</evidence>
<comment type="similarity">
    <text evidence="1">Belongs to the CcdB toxin family.</text>
</comment>
<organism evidence="8 9">
    <name type="scientific">Devosia albogilva</name>
    <dbReference type="NCBI Taxonomy" id="429726"/>
    <lineage>
        <taxon>Bacteria</taxon>
        <taxon>Pseudomonadati</taxon>
        <taxon>Pseudomonadota</taxon>
        <taxon>Alphaproteobacteria</taxon>
        <taxon>Hyphomicrobiales</taxon>
        <taxon>Devosiaceae</taxon>
        <taxon>Devosia</taxon>
    </lineage>
</organism>
<accession>A0ABW5QN42</accession>
<reference evidence="9" key="1">
    <citation type="journal article" date="2019" name="Int. J. Syst. Evol. Microbiol.">
        <title>The Global Catalogue of Microorganisms (GCM) 10K type strain sequencing project: providing services to taxonomists for standard genome sequencing and annotation.</title>
        <authorList>
            <consortium name="The Broad Institute Genomics Platform"/>
            <consortium name="The Broad Institute Genome Sequencing Center for Infectious Disease"/>
            <person name="Wu L."/>
            <person name="Ma J."/>
        </authorList>
    </citation>
    <scope>NUCLEOTIDE SEQUENCE [LARGE SCALE GENOMIC DNA]</scope>
    <source>
        <strain evidence="9">CCM 7427</strain>
    </source>
</reference>
<evidence type="ECO:0000256" key="3">
    <source>
        <dbReference type="ARBA" id="ARBA00022491"/>
    </source>
</evidence>
<dbReference type="RefSeq" id="WP_386834446.1">
    <property type="nucleotide sequence ID" value="NZ_JBHUNP010000001.1"/>
</dbReference>